<proteinExistence type="predicted"/>
<sequence>MSRLNPHSQAVRPLSFTYSDDLAFTGRGSPSPSPRQVPDESSRLAHPTPSPRWSGTITPEFTSVDDSRNGSNENNEKKKGPLVTIEYKGTRALTGLSDISKSATGERPKVAIKPGLRNNWKKIAPHIVAASITVAVCQLSFRDVYWMDLRPPNQLVALNLTQGGALNALQLAAKLHELIILASISSIVLHAVQHHLNGVNGLPLGMITNAFELGSGQFLRRGSFWSSLWRVDPVTGKRSRWLSFWLLSLFSTILVTLAGPSSAIAVIPTLGYFDLHHPFNEIILPYFIFNETMPLWPTALTNASLNAIGTACNDPTNLPSQNVCPAGGFRDTYDWAEAIWFGDSDAGTNISFPDPTGTTQRIITAQSCNSTYSGRASAIGINAFISSALTTYWVFLQRNARGVALTASQPRISVDSATDTFAPRVEVICNSYNNAAFDAQNPDNQTTMMFPVFGDGDPIPVPDEYYKYARPMTAQNFTFVELQRTDPLTPSLGAVVVIPIIAESINGSYYQSTENVACSIYSQWIPVDVWYEPTVNNVVSYDVAANLNDTCLNIANDPTSTRQPISNTIDAVYAAAINEPIAFTNGDVPALLAMYQRYIFNDSTFIPNGIDFRAPIPGIATLNLTLGLATETPLQGQRQRGKLIATVIAGAVGDGLARVAGNGQLPYSGSAFLLPDLTADGSLQGRFPLSTAIGGDDIPLNATAGAEKDWLSLNPTFQRYGYGYHWRGSRTTQFGISVLLIHIAVAIVHTIVVISNVTGKHGGLPCAPENIPEMVALAINSRSSARLRNTCAGIGKSRTWGEPLAVRETSEGHLEFVVGGREMMEFEVPKVGVAYGALPEGSGGEEMRKRWVDVCRQVSFYLDIFI</sequence>
<dbReference type="OrthoDB" id="5342924at2759"/>
<keyword evidence="2" id="KW-1133">Transmembrane helix</keyword>
<dbReference type="InParanoid" id="A0A194XW86"/>
<organism evidence="3 4">
    <name type="scientific">Mollisia scopiformis</name>
    <name type="common">Conifer needle endophyte fungus</name>
    <name type="synonym">Phialocephala scopiformis</name>
    <dbReference type="NCBI Taxonomy" id="149040"/>
    <lineage>
        <taxon>Eukaryota</taxon>
        <taxon>Fungi</taxon>
        <taxon>Dikarya</taxon>
        <taxon>Ascomycota</taxon>
        <taxon>Pezizomycotina</taxon>
        <taxon>Leotiomycetes</taxon>
        <taxon>Helotiales</taxon>
        <taxon>Mollisiaceae</taxon>
        <taxon>Mollisia</taxon>
    </lineage>
</organism>
<gene>
    <name evidence="3" type="ORF">LY89DRAFT_23759</name>
</gene>
<dbReference type="AlphaFoldDB" id="A0A194XW86"/>
<keyword evidence="4" id="KW-1185">Reference proteome</keyword>
<feature type="transmembrane region" description="Helical" evidence="2">
    <location>
        <begin position="244"/>
        <end position="273"/>
    </location>
</feature>
<dbReference type="EMBL" id="KQ947404">
    <property type="protein sequence ID" value="KUJ24498.1"/>
    <property type="molecule type" value="Genomic_DNA"/>
</dbReference>
<protein>
    <submittedName>
        <fullName evidence="3">Uncharacterized protein</fullName>
    </submittedName>
</protein>
<accession>A0A194XW86</accession>
<evidence type="ECO:0000313" key="3">
    <source>
        <dbReference type="EMBL" id="KUJ24498.1"/>
    </source>
</evidence>
<evidence type="ECO:0000313" key="4">
    <source>
        <dbReference type="Proteomes" id="UP000070700"/>
    </source>
</evidence>
<evidence type="ECO:0000256" key="1">
    <source>
        <dbReference type="SAM" id="MobiDB-lite"/>
    </source>
</evidence>
<dbReference type="Proteomes" id="UP000070700">
    <property type="component" value="Unassembled WGS sequence"/>
</dbReference>
<name>A0A194XW86_MOLSC</name>
<keyword evidence="2" id="KW-0472">Membrane</keyword>
<evidence type="ECO:0000256" key="2">
    <source>
        <dbReference type="SAM" id="Phobius"/>
    </source>
</evidence>
<feature type="region of interest" description="Disordered" evidence="1">
    <location>
        <begin position="18"/>
        <end position="83"/>
    </location>
</feature>
<dbReference type="GeneID" id="28815800"/>
<dbReference type="RefSeq" id="XP_018078853.1">
    <property type="nucleotide sequence ID" value="XM_018206074.1"/>
</dbReference>
<keyword evidence="2" id="KW-0812">Transmembrane</keyword>
<dbReference type="KEGG" id="psco:LY89DRAFT_23759"/>
<feature type="compositionally biased region" description="Polar residues" evidence="1">
    <location>
        <begin position="51"/>
        <end position="61"/>
    </location>
</feature>
<reference evidence="3 4" key="1">
    <citation type="submission" date="2015-10" db="EMBL/GenBank/DDBJ databases">
        <title>Full genome of DAOMC 229536 Phialocephala scopiformis, a fungal endophyte of spruce producing the potent anti-insectan compound rugulosin.</title>
        <authorList>
            <consortium name="DOE Joint Genome Institute"/>
            <person name="Walker A.K."/>
            <person name="Frasz S.L."/>
            <person name="Seifert K.A."/>
            <person name="Miller J.D."/>
            <person name="Mondo S.J."/>
            <person name="Labutti K."/>
            <person name="Lipzen A."/>
            <person name="Dockter R."/>
            <person name="Kennedy M."/>
            <person name="Grigoriev I.V."/>
            <person name="Spatafora J.W."/>
        </authorList>
    </citation>
    <scope>NUCLEOTIDE SEQUENCE [LARGE SCALE GENOMIC DNA]</scope>
    <source>
        <strain evidence="3 4">CBS 120377</strain>
    </source>
</reference>